<dbReference type="AlphaFoldDB" id="A0AB34G0B2"/>
<evidence type="ECO:0000256" key="2">
    <source>
        <dbReference type="ARBA" id="ARBA00007282"/>
    </source>
</evidence>
<accession>A0AB34G0B2</accession>
<comment type="similarity">
    <text evidence="2">Belongs to the wax synthase family.</text>
</comment>
<dbReference type="PANTHER" id="PTHR31595">
    <property type="entry name" value="LONG-CHAIN-ALCOHOL O-FATTY-ACYLTRANSFERASE 3-RELATED"/>
    <property type="match status" value="1"/>
</dbReference>
<evidence type="ECO:0000256" key="5">
    <source>
        <dbReference type="ARBA" id="ARBA00022989"/>
    </source>
</evidence>
<proteinExistence type="inferred from homology"/>
<feature type="domain" description="Wax synthase" evidence="8">
    <location>
        <begin position="259"/>
        <end position="346"/>
    </location>
</feature>
<dbReference type="GO" id="GO:0006629">
    <property type="term" value="P:lipid metabolic process"/>
    <property type="evidence" value="ECO:0007669"/>
    <property type="project" value="InterPro"/>
</dbReference>
<name>A0AB34G0B2_9HYPO</name>
<evidence type="ECO:0000313" key="9">
    <source>
        <dbReference type="EMBL" id="KAJ6443715.1"/>
    </source>
</evidence>
<feature type="transmembrane region" description="Helical" evidence="7">
    <location>
        <begin position="374"/>
        <end position="396"/>
    </location>
</feature>
<comment type="caution">
    <text evidence="9">The sequence shown here is derived from an EMBL/GenBank/DDBJ whole genome shotgun (WGS) entry which is preliminary data.</text>
</comment>
<dbReference type="GO" id="GO:0008374">
    <property type="term" value="F:O-acyltransferase activity"/>
    <property type="evidence" value="ECO:0007669"/>
    <property type="project" value="InterPro"/>
</dbReference>
<gene>
    <name evidence="9" type="ORF">O9K51_02100</name>
</gene>
<evidence type="ECO:0000259" key="8">
    <source>
        <dbReference type="Pfam" id="PF13813"/>
    </source>
</evidence>
<feature type="transmembrane region" description="Helical" evidence="7">
    <location>
        <begin position="343"/>
        <end position="362"/>
    </location>
</feature>
<dbReference type="InterPro" id="IPR044851">
    <property type="entry name" value="Wax_synthase"/>
</dbReference>
<sequence>MLSPLAFVSTRASNKLENMEWYLHPWSLLVIQTSLIVFAVGFTRPGSLFRFALWPLALYIVFRFIVTAHVLGNGFHMSFGASDAWLTFLQYWDVALLNKWDFDYAGPQPKATEKRAKTPWRSQPTFWNRLGFGIYAASSYRCSGTPFEVPNLAPFDRKDPSYVPSKAKYLRGAAIRVFIAYLLLDAMTSFNDPVAMKSIFAEDKIPLLSRLSELTVEEAITRTVTSFSFWLVNYLVLILFFDIPGIICVTTGLSGVEWWRPPFNSITEAFTLRRYWGVFWHQSVRKRINSPASWITKDVLRLPRGTLLARYAAVILTFTMSTFQHTTGDVASGIPVSRTGSPWFFLVQALGFILEDLFQYIWRQVAPASARGSWYARAFGYLWVFAWMFWCTPFYAFPVSANNRGEQDAILPFSLLKTVLAK</sequence>
<keyword evidence="6 7" id="KW-0472">Membrane</keyword>
<feature type="transmembrane region" description="Helical" evidence="7">
    <location>
        <begin position="48"/>
        <end position="71"/>
    </location>
</feature>
<dbReference type="InterPro" id="IPR032805">
    <property type="entry name" value="Wax_synthase_dom"/>
</dbReference>
<dbReference type="Pfam" id="PF13813">
    <property type="entry name" value="MBOAT_2"/>
    <property type="match status" value="1"/>
</dbReference>
<keyword evidence="5 7" id="KW-1133">Transmembrane helix</keyword>
<dbReference type="PANTHER" id="PTHR31595:SF60">
    <property type="entry name" value="BIOSYNTHESIS PROTEIN (TRI7), PUTATIVE (AFU_ORTHOLOGUE AFUA_8G05970)-RELATED"/>
    <property type="match status" value="1"/>
</dbReference>
<evidence type="ECO:0000256" key="6">
    <source>
        <dbReference type="ARBA" id="ARBA00023136"/>
    </source>
</evidence>
<keyword evidence="4 7" id="KW-0812">Transmembrane</keyword>
<reference evidence="9" key="1">
    <citation type="submission" date="2023-01" db="EMBL/GenBank/DDBJ databases">
        <title>The growth and conidiation of Purpureocillium lavendulum are regulated by nitrogen source and histone H3K14 acetylation.</title>
        <authorList>
            <person name="Tang P."/>
            <person name="Han J."/>
            <person name="Zhang C."/>
            <person name="Tang P."/>
            <person name="Qi F."/>
            <person name="Zhang K."/>
            <person name="Liang L."/>
        </authorList>
    </citation>
    <scope>NUCLEOTIDE SEQUENCE</scope>
    <source>
        <strain evidence="9">YMF1.00683</strain>
    </source>
</reference>
<evidence type="ECO:0000256" key="3">
    <source>
        <dbReference type="ARBA" id="ARBA00022679"/>
    </source>
</evidence>
<evidence type="ECO:0000256" key="7">
    <source>
        <dbReference type="SAM" id="Phobius"/>
    </source>
</evidence>
<feature type="transmembrane region" description="Helical" evidence="7">
    <location>
        <begin position="21"/>
        <end position="42"/>
    </location>
</feature>
<dbReference type="Proteomes" id="UP001163105">
    <property type="component" value="Unassembled WGS sequence"/>
</dbReference>
<dbReference type="EMBL" id="JAQHRD010000002">
    <property type="protein sequence ID" value="KAJ6443715.1"/>
    <property type="molecule type" value="Genomic_DNA"/>
</dbReference>
<keyword evidence="10" id="KW-1185">Reference proteome</keyword>
<evidence type="ECO:0000256" key="4">
    <source>
        <dbReference type="ARBA" id="ARBA00022692"/>
    </source>
</evidence>
<keyword evidence="3" id="KW-0808">Transferase</keyword>
<protein>
    <submittedName>
        <fullName evidence="9">Tat pathway signal sequence</fullName>
    </submittedName>
</protein>
<feature type="transmembrane region" description="Helical" evidence="7">
    <location>
        <begin position="231"/>
        <end position="253"/>
    </location>
</feature>
<comment type="subcellular location">
    <subcellularLocation>
        <location evidence="1">Membrane</location>
        <topology evidence="1">Multi-pass membrane protein</topology>
    </subcellularLocation>
</comment>
<evidence type="ECO:0000313" key="10">
    <source>
        <dbReference type="Proteomes" id="UP001163105"/>
    </source>
</evidence>
<evidence type="ECO:0000256" key="1">
    <source>
        <dbReference type="ARBA" id="ARBA00004141"/>
    </source>
</evidence>
<dbReference type="GO" id="GO:0016020">
    <property type="term" value="C:membrane"/>
    <property type="evidence" value="ECO:0007669"/>
    <property type="project" value="UniProtKB-SubCell"/>
</dbReference>
<organism evidence="9 10">
    <name type="scientific">Purpureocillium lavendulum</name>
    <dbReference type="NCBI Taxonomy" id="1247861"/>
    <lineage>
        <taxon>Eukaryota</taxon>
        <taxon>Fungi</taxon>
        <taxon>Dikarya</taxon>
        <taxon>Ascomycota</taxon>
        <taxon>Pezizomycotina</taxon>
        <taxon>Sordariomycetes</taxon>
        <taxon>Hypocreomycetidae</taxon>
        <taxon>Hypocreales</taxon>
        <taxon>Ophiocordycipitaceae</taxon>
        <taxon>Purpureocillium</taxon>
    </lineage>
</organism>